<dbReference type="RefSeq" id="WP_202856007.1">
    <property type="nucleotide sequence ID" value="NZ_JAEUGD010000031.1"/>
</dbReference>
<evidence type="ECO:0000259" key="4">
    <source>
        <dbReference type="Pfam" id="PF02470"/>
    </source>
</evidence>
<feature type="compositionally biased region" description="Basic residues" evidence="2">
    <location>
        <begin position="302"/>
        <end position="315"/>
    </location>
</feature>
<organism evidence="5 6">
    <name type="scientific">Fulvivirga marina</name>
    <dbReference type="NCBI Taxonomy" id="2494733"/>
    <lineage>
        <taxon>Bacteria</taxon>
        <taxon>Pseudomonadati</taxon>
        <taxon>Bacteroidota</taxon>
        <taxon>Cytophagia</taxon>
        <taxon>Cytophagales</taxon>
        <taxon>Fulvivirgaceae</taxon>
        <taxon>Fulvivirga</taxon>
    </lineage>
</organism>
<evidence type="ECO:0000313" key="6">
    <source>
        <dbReference type="Proteomes" id="UP000614216"/>
    </source>
</evidence>
<evidence type="ECO:0000313" key="5">
    <source>
        <dbReference type="EMBL" id="MBL6446463.1"/>
    </source>
</evidence>
<dbReference type="Pfam" id="PF02470">
    <property type="entry name" value="MlaD"/>
    <property type="match status" value="1"/>
</dbReference>
<feature type="transmembrane region" description="Helical" evidence="3">
    <location>
        <begin position="7"/>
        <end position="27"/>
    </location>
</feature>
<reference evidence="5" key="1">
    <citation type="submission" date="2021-01" db="EMBL/GenBank/DDBJ databases">
        <title>Fulvivirga kasyanovii gen. nov., sp nov., a novel member of the phylum Bacteroidetes isolated from seawater in a mussel farm.</title>
        <authorList>
            <person name="Zhao L.-H."/>
            <person name="Wang Z.-J."/>
        </authorList>
    </citation>
    <scope>NUCLEOTIDE SEQUENCE</scope>
    <source>
        <strain evidence="5">29W222</strain>
    </source>
</reference>
<dbReference type="PANTHER" id="PTHR33371:SF4">
    <property type="entry name" value="INTERMEMBRANE PHOSPHOLIPID TRANSPORT SYSTEM BINDING PROTEIN MLAD"/>
    <property type="match status" value="1"/>
</dbReference>
<keyword evidence="1" id="KW-0175">Coiled coil</keyword>
<evidence type="ECO:0000256" key="2">
    <source>
        <dbReference type="SAM" id="MobiDB-lite"/>
    </source>
</evidence>
<evidence type="ECO:0000256" key="3">
    <source>
        <dbReference type="SAM" id="Phobius"/>
    </source>
</evidence>
<name>A0A937KDQ4_9BACT</name>
<keyword evidence="3" id="KW-0472">Membrane</keyword>
<dbReference type="PANTHER" id="PTHR33371">
    <property type="entry name" value="INTERMEMBRANE PHOSPHOLIPID TRANSPORT SYSTEM BINDING PROTEIN MLAD-RELATED"/>
    <property type="match status" value="1"/>
</dbReference>
<dbReference type="EMBL" id="JAEUGD010000031">
    <property type="protein sequence ID" value="MBL6446463.1"/>
    <property type="molecule type" value="Genomic_DNA"/>
</dbReference>
<keyword evidence="3" id="KW-1133">Transmembrane helix</keyword>
<keyword evidence="6" id="KW-1185">Reference proteome</keyword>
<gene>
    <name evidence="5" type="ORF">JMN32_09095</name>
</gene>
<evidence type="ECO:0000256" key="1">
    <source>
        <dbReference type="SAM" id="Coils"/>
    </source>
</evidence>
<dbReference type="AlphaFoldDB" id="A0A937KDQ4"/>
<sequence>MKVSKEFKVGLFMVFSIAILYLGFNYLKGIDFFSSNDKYYAIYENVDGLNVSNPVFVNGFVVGRVSRISLLQNEQNKILVELDLSGDVILGDSAMATLTGDFLGNKSILLSTGDITDPHQPGDTIIAVLDRGIADILAESAQPVANSLEVTIKKINTILDNLTGNSDKLNRMMDGFQKTPILLNSTIAGTKENLDEITATFDQVGKELNITLKSSRPMLNNLAVFSDSLKRLELNKTIKEANTTLAKLNQTIERFSNNDGTLGKLINSDSLYVNLNKAVENLDKLLIHMDTQPKHFFSPLGKSKKKIAKDRRKAAKKEEKEN</sequence>
<feature type="coiled-coil region" evidence="1">
    <location>
        <begin position="231"/>
        <end position="258"/>
    </location>
</feature>
<protein>
    <submittedName>
        <fullName evidence="5">MCE family protein</fullName>
    </submittedName>
</protein>
<feature type="region of interest" description="Disordered" evidence="2">
    <location>
        <begin position="297"/>
        <end position="322"/>
    </location>
</feature>
<proteinExistence type="predicted"/>
<dbReference type="InterPro" id="IPR052336">
    <property type="entry name" value="MlaD_Phospholipid_Transporter"/>
</dbReference>
<accession>A0A937KDQ4</accession>
<feature type="domain" description="Mce/MlaD" evidence="4">
    <location>
        <begin position="38"/>
        <end position="112"/>
    </location>
</feature>
<dbReference type="InterPro" id="IPR003399">
    <property type="entry name" value="Mce/MlaD"/>
</dbReference>
<comment type="caution">
    <text evidence="5">The sequence shown here is derived from an EMBL/GenBank/DDBJ whole genome shotgun (WGS) entry which is preliminary data.</text>
</comment>
<dbReference type="Proteomes" id="UP000614216">
    <property type="component" value="Unassembled WGS sequence"/>
</dbReference>
<keyword evidence="3" id="KW-0812">Transmembrane</keyword>